<dbReference type="GO" id="GO:0005829">
    <property type="term" value="C:cytosol"/>
    <property type="evidence" value="ECO:0007669"/>
    <property type="project" value="TreeGrafter"/>
</dbReference>
<feature type="domain" description="Protein kinase" evidence="5">
    <location>
        <begin position="33"/>
        <end position="295"/>
    </location>
</feature>
<dbReference type="PANTHER" id="PTHR24348:SF22">
    <property type="entry name" value="NON-SPECIFIC SERINE_THREONINE PROTEIN KINASE"/>
    <property type="match status" value="1"/>
</dbReference>
<dbReference type="eggNOG" id="COG0515">
    <property type="taxonomic scope" value="Bacteria"/>
</dbReference>
<dbReference type="PROSITE" id="PS50011">
    <property type="entry name" value="PROTEIN_KINASE_DOM"/>
    <property type="match status" value="1"/>
</dbReference>
<comment type="caution">
    <text evidence="6">The sequence shown here is derived from an EMBL/GenBank/DDBJ whole genome shotgun (WGS) entry which is preliminary data.</text>
</comment>
<dbReference type="GO" id="GO:0005524">
    <property type="term" value="F:ATP binding"/>
    <property type="evidence" value="ECO:0007669"/>
    <property type="project" value="UniProtKB-KW"/>
</dbReference>
<dbReference type="GO" id="GO:0005776">
    <property type="term" value="C:autophagosome"/>
    <property type="evidence" value="ECO:0007669"/>
    <property type="project" value="TreeGrafter"/>
</dbReference>
<evidence type="ECO:0000256" key="4">
    <source>
        <dbReference type="ARBA" id="ARBA00022840"/>
    </source>
</evidence>
<evidence type="ECO:0000259" key="5">
    <source>
        <dbReference type="PROSITE" id="PS50011"/>
    </source>
</evidence>
<gene>
    <name evidence="6" type="ORF">KSU1_B0290</name>
</gene>
<accession>I3IHF2</accession>
<dbReference type="InterPro" id="IPR008271">
    <property type="entry name" value="Ser/Thr_kinase_AS"/>
</dbReference>
<name>I3IHF2_9BACT</name>
<keyword evidence="3" id="KW-0418">Kinase</keyword>
<evidence type="ECO:0000256" key="3">
    <source>
        <dbReference type="ARBA" id="ARBA00022777"/>
    </source>
</evidence>
<sequence length="308" mass="35462">MSGQAVIYIYKLFNRLTMKLPDLDNVKEKFPDLRDIEIITQGGQKVVYKGIHKKCGVVALKIILDPSADERTKREIEALTKYNFPNVPKLYEWGPFLWEDMQTTYLLEQYISGSTLRNFLNDHKKLSLDTCLKLLKSLLETSVELEKQQIVHRDIKPENIIMGNDGSFWLLDFGIARHLSRMSITATNVHFGPHTAGYAAPEQFRNMKKEIDIRADLFSIGVLIYESLTGKHPFVFGARDHLDILRRTETLTPDYLSIPGDSQRQLSGFINILMDKYPSRRPRTAKTALDWYTALLPSIKIKDSQEKI</sequence>
<organism evidence="6 7">
    <name type="scientific">Candidatus Jettenia caeni</name>
    <dbReference type="NCBI Taxonomy" id="247490"/>
    <lineage>
        <taxon>Bacteria</taxon>
        <taxon>Pseudomonadati</taxon>
        <taxon>Planctomycetota</taxon>
        <taxon>Candidatus Brocadiia</taxon>
        <taxon>Candidatus Brocadiales</taxon>
        <taxon>Candidatus Brocadiaceae</taxon>
        <taxon>Candidatus Jettenia</taxon>
    </lineage>
</organism>
<dbReference type="GO" id="GO:0004674">
    <property type="term" value="F:protein serine/threonine kinase activity"/>
    <property type="evidence" value="ECO:0007669"/>
    <property type="project" value="InterPro"/>
</dbReference>
<keyword evidence="2" id="KW-0547">Nucleotide-binding</keyword>
<dbReference type="Pfam" id="PF00069">
    <property type="entry name" value="Pkinase"/>
    <property type="match status" value="1"/>
</dbReference>
<protein>
    <recommendedName>
        <fullName evidence="5">Protein kinase domain-containing protein</fullName>
    </recommendedName>
</protein>
<dbReference type="InterPro" id="IPR011009">
    <property type="entry name" value="Kinase-like_dom_sf"/>
</dbReference>
<dbReference type="Gene3D" id="1.10.510.10">
    <property type="entry name" value="Transferase(Phosphotransferase) domain 1"/>
    <property type="match status" value="1"/>
</dbReference>
<dbReference type="GO" id="GO:0000407">
    <property type="term" value="C:phagophore assembly site"/>
    <property type="evidence" value="ECO:0007669"/>
    <property type="project" value="TreeGrafter"/>
</dbReference>
<dbReference type="EMBL" id="BAFH01000002">
    <property type="protein sequence ID" value="GAB61147.1"/>
    <property type="molecule type" value="Genomic_DNA"/>
</dbReference>
<evidence type="ECO:0000256" key="1">
    <source>
        <dbReference type="ARBA" id="ARBA00022679"/>
    </source>
</evidence>
<evidence type="ECO:0000313" key="7">
    <source>
        <dbReference type="Proteomes" id="UP000002985"/>
    </source>
</evidence>
<dbReference type="SMART" id="SM00220">
    <property type="entry name" value="S_TKc"/>
    <property type="match status" value="1"/>
</dbReference>
<proteinExistence type="predicted"/>
<reference evidence="6 7" key="1">
    <citation type="journal article" date="2012" name="FEBS Lett.">
        <title>Anammox organism KSU-1 expresses a NirK-type copper-containing nitrite reductase instead of a NirS-type with cytochrome cd1.</title>
        <authorList>
            <person name="Hira D."/>
            <person name="Toh H."/>
            <person name="Migita C.T."/>
            <person name="Okubo H."/>
            <person name="Nishiyama T."/>
            <person name="Hattori M."/>
            <person name="Furukawa K."/>
            <person name="Fujii T."/>
        </authorList>
    </citation>
    <scope>NUCLEOTIDE SEQUENCE [LARGE SCALE GENOMIC DNA]</scope>
</reference>
<keyword evidence="1" id="KW-0808">Transferase</keyword>
<evidence type="ECO:0000313" key="6">
    <source>
        <dbReference type="EMBL" id="GAB61147.1"/>
    </source>
</evidence>
<dbReference type="CDD" id="cd14014">
    <property type="entry name" value="STKc_PknB_like"/>
    <property type="match status" value="1"/>
</dbReference>
<dbReference type="STRING" id="247490.KSU1_B0290"/>
<dbReference type="OrthoDB" id="6111975at2"/>
<keyword evidence="7" id="KW-1185">Reference proteome</keyword>
<dbReference type="InterPro" id="IPR000719">
    <property type="entry name" value="Prot_kinase_dom"/>
</dbReference>
<dbReference type="Proteomes" id="UP000002985">
    <property type="component" value="Unassembled WGS sequence"/>
</dbReference>
<evidence type="ECO:0000256" key="2">
    <source>
        <dbReference type="ARBA" id="ARBA00022741"/>
    </source>
</evidence>
<dbReference type="InterPro" id="IPR045269">
    <property type="entry name" value="Atg1-like"/>
</dbReference>
<dbReference type="GO" id="GO:0016020">
    <property type="term" value="C:membrane"/>
    <property type="evidence" value="ECO:0007669"/>
    <property type="project" value="TreeGrafter"/>
</dbReference>
<dbReference type="PANTHER" id="PTHR24348">
    <property type="entry name" value="SERINE/THREONINE-PROTEIN KINASE UNC-51-RELATED"/>
    <property type="match status" value="1"/>
</dbReference>
<keyword evidence="4" id="KW-0067">ATP-binding</keyword>
<dbReference type="SUPFAM" id="SSF56112">
    <property type="entry name" value="Protein kinase-like (PK-like)"/>
    <property type="match status" value="1"/>
</dbReference>
<dbReference type="PROSITE" id="PS00108">
    <property type="entry name" value="PROTEIN_KINASE_ST"/>
    <property type="match status" value="1"/>
</dbReference>
<dbReference type="AlphaFoldDB" id="I3IHF2"/>